<comment type="caution">
    <text evidence="2">The sequence shown here is derived from an EMBL/GenBank/DDBJ whole genome shotgun (WGS) entry which is preliminary data.</text>
</comment>
<dbReference type="EMBL" id="JAUJYN010000002">
    <property type="protein sequence ID" value="KAK1277502.1"/>
    <property type="molecule type" value="Genomic_DNA"/>
</dbReference>
<evidence type="ECO:0000256" key="1">
    <source>
        <dbReference type="SAM" id="MobiDB-lite"/>
    </source>
</evidence>
<reference evidence="2" key="1">
    <citation type="journal article" date="2023" name="Nat. Commun.">
        <title>Diploid and tetraploid genomes of Acorus and the evolution of monocots.</title>
        <authorList>
            <person name="Ma L."/>
            <person name="Liu K.W."/>
            <person name="Li Z."/>
            <person name="Hsiao Y.Y."/>
            <person name="Qi Y."/>
            <person name="Fu T."/>
            <person name="Tang G.D."/>
            <person name="Zhang D."/>
            <person name="Sun W.H."/>
            <person name="Liu D.K."/>
            <person name="Li Y."/>
            <person name="Chen G.Z."/>
            <person name="Liu X.D."/>
            <person name="Liao X.Y."/>
            <person name="Jiang Y.T."/>
            <person name="Yu X."/>
            <person name="Hao Y."/>
            <person name="Huang J."/>
            <person name="Zhao X.W."/>
            <person name="Ke S."/>
            <person name="Chen Y.Y."/>
            <person name="Wu W.L."/>
            <person name="Hsu J.L."/>
            <person name="Lin Y.F."/>
            <person name="Huang M.D."/>
            <person name="Li C.Y."/>
            <person name="Huang L."/>
            <person name="Wang Z.W."/>
            <person name="Zhao X."/>
            <person name="Zhong W.Y."/>
            <person name="Peng D.H."/>
            <person name="Ahmad S."/>
            <person name="Lan S."/>
            <person name="Zhang J.S."/>
            <person name="Tsai W.C."/>
            <person name="Van de Peer Y."/>
            <person name="Liu Z.J."/>
        </authorList>
    </citation>
    <scope>NUCLEOTIDE SEQUENCE</scope>
    <source>
        <strain evidence="2">SCP</strain>
    </source>
</reference>
<keyword evidence="3" id="KW-1185">Reference proteome</keyword>
<feature type="region of interest" description="Disordered" evidence="1">
    <location>
        <begin position="1"/>
        <end position="44"/>
    </location>
</feature>
<proteinExistence type="predicted"/>
<gene>
    <name evidence="2" type="ORF">QJS04_geneDACA003307</name>
</gene>
<feature type="compositionally biased region" description="Low complexity" evidence="1">
    <location>
        <begin position="33"/>
        <end position="44"/>
    </location>
</feature>
<dbReference type="Proteomes" id="UP001179952">
    <property type="component" value="Unassembled WGS sequence"/>
</dbReference>
<accession>A0AAV9BM66</accession>
<name>A0AAV9BM66_ACOGR</name>
<evidence type="ECO:0000313" key="2">
    <source>
        <dbReference type="EMBL" id="KAK1277502.1"/>
    </source>
</evidence>
<protein>
    <submittedName>
        <fullName evidence="2">Uncharacterized protein</fullName>
    </submittedName>
</protein>
<feature type="compositionally biased region" description="Polar residues" evidence="1">
    <location>
        <begin position="11"/>
        <end position="23"/>
    </location>
</feature>
<evidence type="ECO:0000313" key="3">
    <source>
        <dbReference type="Proteomes" id="UP001179952"/>
    </source>
</evidence>
<dbReference type="AlphaFoldDB" id="A0AAV9BM66"/>
<sequence>MVRTKHFPRASTPTEAGQTTPASPLTRGNVEEGSPSSGSPLSLSLSHTHTHFIFFIIFLS</sequence>
<reference evidence="2" key="2">
    <citation type="submission" date="2023-06" db="EMBL/GenBank/DDBJ databases">
        <authorList>
            <person name="Ma L."/>
            <person name="Liu K.-W."/>
            <person name="Li Z."/>
            <person name="Hsiao Y.-Y."/>
            <person name="Qi Y."/>
            <person name="Fu T."/>
            <person name="Tang G."/>
            <person name="Zhang D."/>
            <person name="Sun W.-H."/>
            <person name="Liu D.-K."/>
            <person name="Li Y."/>
            <person name="Chen G.-Z."/>
            <person name="Liu X.-D."/>
            <person name="Liao X.-Y."/>
            <person name="Jiang Y.-T."/>
            <person name="Yu X."/>
            <person name="Hao Y."/>
            <person name="Huang J."/>
            <person name="Zhao X.-W."/>
            <person name="Ke S."/>
            <person name="Chen Y.-Y."/>
            <person name="Wu W.-L."/>
            <person name="Hsu J.-L."/>
            <person name="Lin Y.-F."/>
            <person name="Huang M.-D."/>
            <person name="Li C.-Y."/>
            <person name="Huang L."/>
            <person name="Wang Z.-W."/>
            <person name="Zhao X."/>
            <person name="Zhong W.-Y."/>
            <person name="Peng D.-H."/>
            <person name="Ahmad S."/>
            <person name="Lan S."/>
            <person name="Zhang J.-S."/>
            <person name="Tsai W.-C."/>
            <person name="Van De Peer Y."/>
            <person name="Liu Z.-J."/>
        </authorList>
    </citation>
    <scope>NUCLEOTIDE SEQUENCE</scope>
    <source>
        <strain evidence="2">SCP</strain>
        <tissue evidence="2">Leaves</tissue>
    </source>
</reference>
<organism evidence="2 3">
    <name type="scientific">Acorus gramineus</name>
    <name type="common">Dwarf sweet flag</name>
    <dbReference type="NCBI Taxonomy" id="55184"/>
    <lineage>
        <taxon>Eukaryota</taxon>
        <taxon>Viridiplantae</taxon>
        <taxon>Streptophyta</taxon>
        <taxon>Embryophyta</taxon>
        <taxon>Tracheophyta</taxon>
        <taxon>Spermatophyta</taxon>
        <taxon>Magnoliopsida</taxon>
        <taxon>Liliopsida</taxon>
        <taxon>Acoraceae</taxon>
        <taxon>Acorus</taxon>
    </lineage>
</organism>